<evidence type="ECO:0000313" key="2">
    <source>
        <dbReference type="WBParaSite" id="JU765_v2.g5118.t1"/>
    </source>
</evidence>
<dbReference type="Proteomes" id="UP000887576">
    <property type="component" value="Unplaced"/>
</dbReference>
<accession>A0AC34RAK7</accession>
<name>A0AC34RAK7_9BILA</name>
<organism evidence="1 2">
    <name type="scientific">Panagrolaimus sp. JU765</name>
    <dbReference type="NCBI Taxonomy" id="591449"/>
    <lineage>
        <taxon>Eukaryota</taxon>
        <taxon>Metazoa</taxon>
        <taxon>Ecdysozoa</taxon>
        <taxon>Nematoda</taxon>
        <taxon>Chromadorea</taxon>
        <taxon>Rhabditida</taxon>
        <taxon>Tylenchina</taxon>
        <taxon>Panagrolaimomorpha</taxon>
        <taxon>Panagrolaimoidea</taxon>
        <taxon>Panagrolaimidae</taxon>
        <taxon>Panagrolaimus</taxon>
    </lineage>
</organism>
<dbReference type="WBParaSite" id="JU765_v2.g5118.t1">
    <property type="protein sequence ID" value="JU765_v2.g5118.t1"/>
    <property type="gene ID" value="JU765_v2.g5118"/>
</dbReference>
<proteinExistence type="predicted"/>
<evidence type="ECO:0000313" key="1">
    <source>
        <dbReference type="Proteomes" id="UP000887576"/>
    </source>
</evidence>
<sequence>MLPQFLIKLFFVLNVIWIKHVSAFEQSADDRILFWVLYGFFLSLATIGLCAIITLIFCYFWYKNKRLLLEKYTLSPTLSKKSNSLS</sequence>
<reference evidence="2" key="1">
    <citation type="submission" date="2022-11" db="UniProtKB">
        <authorList>
            <consortium name="WormBaseParasite"/>
        </authorList>
    </citation>
    <scope>IDENTIFICATION</scope>
</reference>
<protein>
    <submittedName>
        <fullName evidence="2">Uncharacterized protein</fullName>
    </submittedName>
</protein>